<evidence type="ECO:0000256" key="2">
    <source>
        <dbReference type="ARBA" id="ARBA00022840"/>
    </source>
</evidence>
<dbReference type="GO" id="GO:0005524">
    <property type="term" value="F:ATP binding"/>
    <property type="evidence" value="ECO:0007669"/>
    <property type="project" value="UniProtKB-KW"/>
</dbReference>
<dbReference type="PROSITE" id="PS00211">
    <property type="entry name" value="ABC_TRANSPORTER_1"/>
    <property type="match status" value="1"/>
</dbReference>
<keyword evidence="5" id="KW-1185">Reference proteome</keyword>
<dbReference type="Proteomes" id="UP001549122">
    <property type="component" value="Unassembled WGS sequence"/>
</dbReference>
<dbReference type="InterPro" id="IPR003593">
    <property type="entry name" value="AAA+_ATPase"/>
</dbReference>
<protein>
    <submittedName>
        <fullName evidence="4">ABC transport system ATP-binding protein</fullName>
    </submittedName>
</protein>
<dbReference type="NCBIfam" id="TIGR03608">
    <property type="entry name" value="L_ocin_972_ABC"/>
    <property type="match status" value="1"/>
</dbReference>
<dbReference type="RefSeq" id="WP_354364943.1">
    <property type="nucleotide sequence ID" value="NZ_JBEPLO010000010.1"/>
</dbReference>
<sequence>MITLQSISKSFGQRQLFQKLNLTFEAGKVYALVGKSGSGKTTLLNMIGKLEKEDSGNIFYNDKSLQSISDLTFFRRHLGYLFQNFGLLDNQSIQDNLELGLIGKKMGKQEKTRALYQALEQVNLGYLELNRKIFELSGGEAQRVALAKIILKNPPLILADEPTAALDPKNSEAIMTLLLQLKSPERLIIIATHNPAIWEKADCVIRIEEIVTLESCKL</sequence>
<dbReference type="PANTHER" id="PTHR42798:SF4">
    <property type="entry name" value="ABC TRANSPORTER DOMAIN-CONTAINING PROTEIN"/>
    <property type="match status" value="1"/>
</dbReference>
<organism evidence="4 5">
    <name type="scientific">Streptococcus rupicaprae</name>
    <dbReference type="NCBI Taxonomy" id="759619"/>
    <lineage>
        <taxon>Bacteria</taxon>
        <taxon>Bacillati</taxon>
        <taxon>Bacillota</taxon>
        <taxon>Bacilli</taxon>
        <taxon>Lactobacillales</taxon>
        <taxon>Streptococcaceae</taxon>
        <taxon>Streptococcus</taxon>
    </lineage>
</organism>
<dbReference type="Pfam" id="PF00005">
    <property type="entry name" value="ABC_tran"/>
    <property type="match status" value="1"/>
</dbReference>
<dbReference type="SUPFAM" id="SSF52540">
    <property type="entry name" value="P-loop containing nucleoside triphosphate hydrolases"/>
    <property type="match status" value="1"/>
</dbReference>
<keyword evidence="2 4" id="KW-0067">ATP-binding</keyword>
<dbReference type="InterPro" id="IPR027417">
    <property type="entry name" value="P-loop_NTPase"/>
</dbReference>
<dbReference type="PANTHER" id="PTHR42798">
    <property type="entry name" value="LIPOPROTEIN-RELEASING SYSTEM ATP-BINDING PROTEIN LOLD"/>
    <property type="match status" value="1"/>
</dbReference>
<dbReference type="InterPro" id="IPR019895">
    <property type="entry name" value="L_ocin_972_ABC"/>
</dbReference>
<comment type="caution">
    <text evidence="4">The sequence shown here is derived from an EMBL/GenBank/DDBJ whole genome shotgun (WGS) entry which is preliminary data.</text>
</comment>
<dbReference type="Gene3D" id="3.40.50.300">
    <property type="entry name" value="P-loop containing nucleotide triphosphate hydrolases"/>
    <property type="match status" value="1"/>
</dbReference>
<evidence type="ECO:0000256" key="1">
    <source>
        <dbReference type="ARBA" id="ARBA00022741"/>
    </source>
</evidence>
<feature type="domain" description="ABC transporter" evidence="3">
    <location>
        <begin position="2"/>
        <end position="218"/>
    </location>
</feature>
<name>A0ABV2FHE3_9STRE</name>
<gene>
    <name evidence="4" type="ORF">ABID29_001090</name>
</gene>
<dbReference type="PROSITE" id="PS50893">
    <property type="entry name" value="ABC_TRANSPORTER_2"/>
    <property type="match status" value="1"/>
</dbReference>
<reference evidence="4 5" key="1">
    <citation type="submission" date="2024-06" db="EMBL/GenBank/DDBJ databases">
        <title>Genomic Encyclopedia of Type Strains, Phase IV (KMG-IV): sequencing the most valuable type-strain genomes for metagenomic binning, comparative biology and taxonomic classification.</title>
        <authorList>
            <person name="Goeker M."/>
        </authorList>
    </citation>
    <scope>NUCLEOTIDE SEQUENCE [LARGE SCALE GENOMIC DNA]</scope>
    <source>
        <strain evidence="4 5">DSM 28303</strain>
    </source>
</reference>
<evidence type="ECO:0000313" key="4">
    <source>
        <dbReference type="EMBL" id="MET3557977.1"/>
    </source>
</evidence>
<accession>A0ABV2FHE3</accession>
<dbReference type="InterPro" id="IPR003439">
    <property type="entry name" value="ABC_transporter-like_ATP-bd"/>
</dbReference>
<evidence type="ECO:0000259" key="3">
    <source>
        <dbReference type="PROSITE" id="PS50893"/>
    </source>
</evidence>
<dbReference type="SMART" id="SM00382">
    <property type="entry name" value="AAA"/>
    <property type="match status" value="1"/>
</dbReference>
<proteinExistence type="predicted"/>
<dbReference type="EMBL" id="JBEPLO010000010">
    <property type="protein sequence ID" value="MET3557977.1"/>
    <property type="molecule type" value="Genomic_DNA"/>
</dbReference>
<dbReference type="InterPro" id="IPR017871">
    <property type="entry name" value="ABC_transporter-like_CS"/>
</dbReference>
<evidence type="ECO:0000313" key="5">
    <source>
        <dbReference type="Proteomes" id="UP001549122"/>
    </source>
</evidence>
<keyword evidence="1" id="KW-0547">Nucleotide-binding</keyword>